<gene>
    <name evidence="2" type="ORF">SAMN05421869_11396</name>
</gene>
<sequence length="199" mass="22022">MFVEWRHMERTGLKKAQEAVVPRWERTRHFRIYSSKLIPGPLQTRAYITAILSALMRRRGLRDDVEEAVQVRVDKQHVIHEGDHRFAVVLEESVLRAPIGGADVMAGQLGHLLTVSALPSISLGIIPLDADRSTMWPVEGFFMFDDAEATVELVSGHLTVTQPHEIALYAGAFAELAALAMYGKAARALITKAIQAVDG</sequence>
<protein>
    <recommendedName>
        <fullName evidence="1">DUF5753 domain-containing protein</fullName>
    </recommendedName>
</protein>
<dbReference type="Pfam" id="PF19054">
    <property type="entry name" value="DUF5753"/>
    <property type="match status" value="1"/>
</dbReference>
<dbReference type="EMBL" id="FNDJ01000013">
    <property type="protein sequence ID" value="SDJ94829.1"/>
    <property type="molecule type" value="Genomic_DNA"/>
</dbReference>
<dbReference type="Proteomes" id="UP000199202">
    <property type="component" value="Unassembled WGS sequence"/>
</dbReference>
<dbReference type="InterPro" id="IPR043917">
    <property type="entry name" value="DUF5753"/>
</dbReference>
<reference evidence="2 3" key="1">
    <citation type="submission" date="2016-10" db="EMBL/GenBank/DDBJ databases">
        <authorList>
            <person name="de Groot N.N."/>
        </authorList>
    </citation>
    <scope>NUCLEOTIDE SEQUENCE [LARGE SCALE GENOMIC DNA]</scope>
    <source>
        <strain evidence="2 3">CGMCC 4.6533</strain>
    </source>
</reference>
<accession>A0A1G8XW64</accession>
<name>A0A1G8XW64_9ACTN</name>
<evidence type="ECO:0000259" key="1">
    <source>
        <dbReference type="Pfam" id="PF19054"/>
    </source>
</evidence>
<organism evidence="2 3">
    <name type="scientific">Nonomuraea jiangxiensis</name>
    <dbReference type="NCBI Taxonomy" id="633440"/>
    <lineage>
        <taxon>Bacteria</taxon>
        <taxon>Bacillati</taxon>
        <taxon>Actinomycetota</taxon>
        <taxon>Actinomycetes</taxon>
        <taxon>Streptosporangiales</taxon>
        <taxon>Streptosporangiaceae</taxon>
        <taxon>Nonomuraea</taxon>
    </lineage>
</organism>
<evidence type="ECO:0000313" key="3">
    <source>
        <dbReference type="Proteomes" id="UP000199202"/>
    </source>
</evidence>
<proteinExistence type="predicted"/>
<evidence type="ECO:0000313" key="2">
    <source>
        <dbReference type="EMBL" id="SDJ94829.1"/>
    </source>
</evidence>
<dbReference type="AlphaFoldDB" id="A0A1G8XW64"/>
<dbReference type="STRING" id="633440.SAMN05421869_11396"/>
<feature type="domain" description="DUF5753" evidence="1">
    <location>
        <begin position="28"/>
        <end position="191"/>
    </location>
</feature>
<keyword evidence="3" id="KW-1185">Reference proteome</keyword>